<gene>
    <name evidence="2" type="ORF">A2892_04095</name>
</gene>
<comment type="caution">
    <text evidence="2">The sequence shown here is derived from an EMBL/GenBank/DDBJ whole genome shotgun (WGS) entry which is preliminary data.</text>
</comment>
<evidence type="ECO:0000313" key="3">
    <source>
        <dbReference type="Proteomes" id="UP000176404"/>
    </source>
</evidence>
<feature type="domain" description="Methyltransferase" evidence="1">
    <location>
        <begin position="87"/>
        <end position="171"/>
    </location>
</feature>
<dbReference type="InterPro" id="IPR041698">
    <property type="entry name" value="Methyltransf_25"/>
</dbReference>
<protein>
    <recommendedName>
        <fullName evidence="1">Methyltransferase domain-containing protein</fullName>
    </recommendedName>
</protein>
<dbReference type="AlphaFoldDB" id="A0A1F8B5E6"/>
<evidence type="ECO:0000259" key="1">
    <source>
        <dbReference type="Pfam" id="PF13649"/>
    </source>
</evidence>
<organism evidence="2 3">
    <name type="scientific">Candidatus Woesebacteria bacterium RIFCSPLOWO2_01_FULL_39_10b</name>
    <dbReference type="NCBI Taxonomy" id="1802517"/>
    <lineage>
        <taxon>Bacteria</taxon>
        <taxon>Candidatus Woeseibacteriota</taxon>
    </lineage>
</organism>
<accession>A0A1F8B5E6</accession>
<name>A0A1F8B5E6_9BACT</name>
<reference evidence="2 3" key="1">
    <citation type="journal article" date="2016" name="Nat. Commun.">
        <title>Thousands of microbial genomes shed light on interconnected biogeochemical processes in an aquifer system.</title>
        <authorList>
            <person name="Anantharaman K."/>
            <person name="Brown C.T."/>
            <person name="Hug L.A."/>
            <person name="Sharon I."/>
            <person name="Castelle C.J."/>
            <person name="Probst A.J."/>
            <person name="Thomas B.C."/>
            <person name="Singh A."/>
            <person name="Wilkins M.J."/>
            <person name="Karaoz U."/>
            <person name="Brodie E.L."/>
            <person name="Williams K.H."/>
            <person name="Hubbard S.S."/>
            <person name="Banfield J.F."/>
        </authorList>
    </citation>
    <scope>NUCLEOTIDE SEQUENCE [LARGE SCALE GENOMIC DNA]</scope>
</reference>
<dbReference type="InterPro" id="IPR029063">
    <property type="entry name" value="SAM-dependent_MTases_sf"/>
</dbReference>
<dbReference type="STRING" id="1802517.A2892_04095"/>
<sequence>MKKTITDLIEALKIRLLLHRYPLLIYYQRITKEQLLKEKKLTYSVPPSYINTLPKMTYKSLVSSGAGRDVNRFLKNANIPPSQIKNILDIGSGLGDYYTLFKHYFPTAKYTGIEITDQLLSLSRHRYPSANFVKGSLLVPNTINKPNQLIFISGVLHYMVSDLDMAMQHLKNNAQKYLLITRMPIIKHHRSNQIFIRQKIYTQSQTDINHIIVKKPSYFIDKLKPKFSLITSDCLSEVYKLQNDNCEPLIHNIMLFRRK</sequence>
<dbReference type="Proteomes" id="UP000176404">
    <property type="component" value="Unassembled WGS sequence"/>
</dbReference>
<evidence type="ECO:0000313" key="2">
    <source>
        <dbReference type="EMBL" id="OGM59130.1"/>
    </source>
</evidence>
<dbReference type="SUPFAM" id="SSF53335">
    <property type="entry name" value="S-adenosyl-L-methionine-dependent methyltransferases"/>
    <property type="match status" value="1"/>
</dbReference>
<dbReference type="EMBL" id="MGHD01000024">
    <property type="protein sequence ID" value="OGM59130.1"/>
    <property type="molecule type" value="Genomic_DNA"/>
</dbReference>
<dbReference type="Pfam" id="PF13649">
    <property type="entry name" value="Methyltransf_25"/>
    <property type="match status" value="1"/>
</dbReference>
<proteinExistence type="predicted"/>
<dbReference type="Gene3D" id="3.40.50.150">
    <property type="entry name" value="Vaccinia Virus protein VP39"/>
    <property type="match status" value="1"/>
</dbReference>